<proteinExistence type="predicted"/>
<dbReference type="SFLD" id="SFLDS00029">
    <property type="entry name" value="Radical_SAM"/>
    <property type="match status" value="1"/>
</dbReference>
<evidence type="ECO:0000256" key="6">
    <source>
        <dbReference type="ARBA" id="ARBA00023014"/>
    </source>
</evidence>
<dbReference type="InterPro" id="IPR006638">
    <property type="entry name" value="Elp3/MiaA/NifB-like_rSAM"/>
</dbReference>
<reference evidence="9 10" key="1">
    <citation type="submission" date="2019-03" db="EMBL/GenBank/DDBJ databases">
        <title>Metabolic potential of uncultured bacteria and archaea associated with petroleum seepage in deep-sea sediments.</title>
        <authorList>
            <person name="Dong X."/>
            <person name="Hubert C."/>
        </authorList>
    </citation>
    <scope>NUCLEOTIDE SEQUENCE [LARGE SCALE GENOMIC DNA]</scope>
    <source>
        <strain evidence="9">E44_bin18</strain>
    </source>
</reference>
<dbReference type="GO" id="GO:0046872">
    <property type="term" value="F:metal ion binding"/>
    <property type="evidence" value="ECO:0007669"/>
    <property type="project" value="UniProtKB-KW"/>
</dbReference>
<keyword evidence="5" id="KW-0408">Iron</keyword>
<dbReference type="PANTHER" id="PTHR43288">
    <property type="entry name" value="BIOTIN SYNTHASE-RELATED PROTEIN, RADICAL SAM SUPERFAMILY"/>
    <property type="match status" value="1"/>
</dbReference>
<name>A0A523UV03_UNCT6</name>
<dbReference type="Pfam" id="PF06968">
    <property type="entry name" value="BATS"/>
    <property type="match status" value="1"/>
</dbReference>
<dbReference type="InterPro" id="IPR013785">
    <property type="entry name" value="Aldolase_TIM"/>
</dbReference>
<dbReference type="PROSITE" id="PS51918">
    <property type="entry name" value="RADICAL_SAM"/>
    <property type="match status" value="1"/>
</dbReference>
<evidence type="ECO:0000256" key="5">
    <source>
        <dbReference type="ARBA" id="ARBA00023004"/>
    </source>
</evidence>
<comment type="cofactor">
    <cofactor evidence="1">
        <name>[4Fe-4S] cluster</name>
        <dbReference type="ChEBI" id="CHEBI:49883"/>
    </cofactor>
</comment>
<evidence type="ECO:0000256" key="3">
    <source>
        <dbReference type="ARBA" id="ARBA00022691"/>
    </source>
</evidence>
<dbReference type="SUPFAM" id="SSF102114">
    <property type="entry name" value="Radical SAM enzymes"/>
    <property type="match status" value="1"/>
</dbReference>
<dbReference type="PANTHER" id="PTHR43288:SF2">
    <property type="entry name" value="RADICAL SAM CORE DOMAIN-CONTAINING PROTEIN"/>
    <property type="match status" value="1"/>
</dbReference>
<sequence>MDSKNTTELLEQARRISWDRFGKKITFYLPGMFTIDGETGRYPALSITGSSCALNCDHCGARILETMINVSSPEQLIEECETLAKNGALGCLVSGGSNTDGRMPWDVFAPAIREVKEKTGLFISVHTGLLDGERAHTLKEAGIDQALVDVVGDQETFSKIYHIDDGFWRIEETLAALKDAGIETIPHIVVGLNYGEISGEYNALELVSRYGPACLVIVVFMPIAGTKMESVSPPSAEEVAELIAAARLSMPNTHISLGCARPRSKYSERLEELAVDAGVNRMALWSEKALDRARRYGLDIQFAKTCCSFPAELGGER</sequence>
<dbReference type="GO" id="GO:0003824">
    <property type="term" value="F:catalytic activity"/>
    <property type="evidence" value="ECO:0007669"/>
    <property type="project" value="InterPro"/>
</dbReference>
<dbReference type="InterPro" id="IPR007197">
    <property type="entry name" value="rSAM"/>
</dbReference>
<dbReference type="Proteomes" id="UP000315525">
    <property type="component" value="Unassembled WGS sequence"/>
</dbReference>
<keyword evidence="3" id="KW-0949">S-adenosyl-L-methionine</keyword>
<dbReference type="EMBL" id="SOJN01000055">
    <property type="protein sequence ID" value="TET46364.1"/>
    <property type="molecule type" value="Genomic_DNA"/>
</dbReference>
<evidence type="ECO:0000256" key="2">
    <source>
        <dbReference type="ARBA" id="ARBA00022485"/>
    </source>
</evidence>
<evidence type="ECO:0000313" key="9">
    <source>
        <dbReference type="EMBL" id="TET46364.1"/>
    </source>
</evidence>
<feature type="domain" description="Radical SAM core" evidence="8">
    <location>
        <begin position="35"/>
        <end position="260"/>
    </location>
</feature>
<dbReference type="GO" id="GO:0042364">
    <property type="term" value="P:water-soluble vitamin biosynthetic process"/>
    <property type="evidence" value="ECO:0007669"/>
    <property type="project" value="UniProtKB-ARBA"/>
</dbReference>
<keyword evidence="2" id="KW-0004">4Fe-4S</keyword>
<dbReference type="InterPro" id="IPR010722">
    <property type="entry name" value="BATS_dom"/>
</dbReference>
<organism evidence="9 10">
    <name type="scientific">candidate division TA06 bacterium</name>
    <dbReference type="NCBI Taxonomy" id="2250710"/>
    <lineage>
        <taxon>Bacteria</taxon>
        <taxon>Bacteria division TA06</taxon>
    </lineage>
</organism>
<accession>A0A523UV03</accession>
<evidence type="ECO:0000313" key="10">
    <source>
        <dbReference type="Proteomes" id="UP000315525"/>
    </source>
</evidence>
<dbReference type="SMART" id="SM00729">
    <property type="entry name" value="Elp3"/>
    <property type="match status" value="1"/>
</dbReference>
<dbReference type="SFLD" id="SFLDG01113">
    <property type="entry name" value="Uncharacterised_Radical_SAM_Su"/>
    <property type="match status" value="1"/>
</dbReference>
<dbReference type="AlphaFoldDB" id="A0A523UV03"/>
<comment type="caution">
    <text evidence="9">The sequence shown here is derived from an EMBL/GenBank/DDBJ whole genome shotgun (WGS) entry which is preliminary data.</text>
</comment>
<dbReference type="Pfam" id="PF04055">
    <property type="entry name" value="Radical_SAM"/>
    <property type="match status" value="1"/>
</dbReference>
<keyword evidence="4" id="KW-0479">Metal-binding</keyword>
<evidence type="ECO:0000256" key="1">
    <source>
        <dbReference type="ARBA" id="ARBA00001966"/>
    </source>
</evidence>
<evidence type="ECO:0000256" key="4">
    <source>
        <dbReference type="ARBA" id="ARBA00022723"/>
    </source>
</evidence>
<dbReference type="GO" id="GO:0051539">
    <property type="term" value="F:4 iron, 4 sulfur cluster binding"/>
    <property type="evidence" value="ECO:0007669"/>
    <property type="project" value="UniProtKB-KW"/>
</dbReference>
<evidence type="ECO:0000256" key="7">
    <source>
        <dbReference type="ARBA" id="ARBA00034078"/>
    </source>
</evidence>
<comment type="cofactor">
    <cofactor evidence="7">
        <name>[2Fe-2S] cluster</name>
        <dbReference type="ChEBI" id="CHEBI:190135"/>
    </cofactor>
</comment>
<dbReference type="Gene3D" id="3.20.20.70">
    <property type="entry name" value="Aldolase class I"/>
    <property type="match status" value="1"/>
</dbReference>
<gene>
    <name evidence="9" type="ORF">E3J62_04435</name>
</gene>
<keyword evidence="6" id="KW-0411">Iron-sulfur</keyword>
<evidence type="ECO:0000259" key="8">
    <source>
        <dbReference type="PROSITE" id="PS51918"/>
    </source>
</evidence>
<dbReference type="GO" id="GO:0044272">
    <property type="term" value="P:sulfur compound biosynthetic process"/>
    <property type="evidence" value="ECO:0007669"/>
    <property type="project" value="UniProtKB-ARBA"/>
</dbReference>
<dbReference type="InterPro" id="IPR058240">
    <property type="entry name" value="rSAM_sf"/>
</dbReference>
<dbReference type="CDD" id="cd01335">
    <property type="entry name" value="Radical_SAM"/>
    <property type="match status" value="1"/>
</dbReference>
<protein>
    <submittedName>
        <fullName evidence="9">Radical SAM protein</fullName>
    </submittedName>
</protein>